<dbReference type="InterPro" id="IPR038626">
    <property type="entry name" value="Rof-like_sf"/>
</dbReference>
<keyword evidence="2" id="KW-1185">Reference proteome</keyword>
<protein>
    <recommendedName>
        <fullName evidence="3">Rho-binding antiterminator</fullName>
    </recommendedName>
</protein>
<dbReference type="RefSeq" id="WP_105221690.1">
    <property type="nucleotide sequence ID" value="NZ_CAWNSU010000109.1"/>
</dbReference>
<dbReference type="OrthoDB" id="5344363at2"/>
<dbReference type="InterPro" id="IPR023534">
    <property type="entry name" value="Rof/RNase_P-like"/>
</dbReference>
<organism evidence="1 2">
    <name type="scientific">Gloeocapsopsis dulcis AAB1 = 1H9</name>
    <dbReference type="NCBI Taxonomy" id="1433147"/>
    <lineage>
        <taxon>Bacteria</taxon>
        <taxon>Bacillati</taxon>
        <taxon>Cyanobacteriota</taxon>
        <taxon>Cyanophyceae</taxon>
        <taxon>Oscillatoriophycideae</taxon>
        <taxon>Chroococcales</taxon>
        <taxon>Chroococcaceae</taxon>
        <taxon>Gloeocapsopsis</taxon>
        <taxon>Gloeocapsopsis dulcis</taxon>
    </lineage>
</organism>
<dbReference type="Proteomes" id="UP000441797">
    <property type="component" value="Unassembled WGS sequence"/>
</dbReference>
<proteinExistence type="predicted"/>
<dbReference type="SUPFAM" id="SSF101744">
    <property type="entry name" value="Rof/RNase P subunit-like"/>
    <property type="match status" value="1"/>
</dbReference>
<dbReference type="EMBL" id="NAPY01000043">
    <property type="protein sequence ID" value="MUL38578.1"/>
    <property type="molecule type" value="Genomic_DNA"/>
</dbReference>
<accession>A0A6N8FZL9</accession>
<dbReference type="AlphaFoldDB" id="A0A6N8FZL9"/>
<evidence type="ECO:0000313" key="2">
    <source>
        <dbReference type="Proteomes" id="UP000441797"/>
    </source>
</evidence>
<evidence type="ECO:0000313" key="1">
    <source>
        <dbReference type="EMBL" id="MUL38578.1"/>
    </source>
</evidence>
<reference evidence="1 2" key="1">
    <citation type="journal article" date="2019" name="Front. Microbiol.">
        <title>Genomic Features for Desiccation Tolerance and Sugar Biosynthesis in the Extremophile Gloeocapsopsis sp. UTEX B3054.</title>
        <authorList>
            <person name="Urrejola C."/>
            <person name="Alcorta J."/>
            <person name="Salas L."/>
            <person name="Vasquez M."/>
            <person name="Polz M.F."/>
            <person name="Vicuna R."/>
            <person name="Diez B."/>
        </authorList>
    </citation>
    <scope>NUCLEOTIDE SEQUENCE [LARGE SCALE GENOMIC DNA]</scope>
    <source>
        <strain evidence="1 2">1H9</strain>
    </source>
</reference>
<dbReference type="Gene3D" id="2.30.30.400">
    <property type="entry name" value="Rof-like"/>
    <property type="match status" value="1"/>
</dbReference>
<comment type="caution">
    <text evidence="1">The sequence shown here is derived from an EMBL/GenBank/DDBJ whole genome shotgun (WGS) entry which is preliminary data.</text>
</comment>
<sequence length="81" mass="9248">MDVYIPVNCDFYNQLEALATLRQESQIVYQNAKGELAKVQGRIVDVYAKHKVEFLKADSGTTIRLDRIISVNDQEVSSWTN</sequence>
<gene>
    <name evidence="1" type="ORF">BWI75_20190</name>
</gene>
<name>A0A6N8FZL9_9CHRO</name>
<evidence type="ECO:0008006" key="3">
    <source>
        <dbReference type="Google" id="ProtNLM"/>
    </source>
</evidence>